<keyword evidence="4" id="KW-0378">Hydrolase</keyword>
<dbReference type="FunFam" id="3.20.20.190:FF:000013">
    <property type="entry name" value="Glycerophosphodiester phosphodiesterase GDPDL3"/>
    <property type="match status" value="1"/>
</dbReference>
<reference evidence="9 10" key="2">
    <citation type="submission" date="2024-10" db="EMBL/GenBank/DDBJ databases">
        <authorList>
            <person name="Ryan C."/>
        </authorList>
    </citation>
    <scope>NUCLEOTIDE SEQUENCE [LARGE SCALE GENOMIC DNA]</scope>
</reference>
<dbReference type="InterPro" id="IPR030395">
    <property type="entry name" value="GP_PDE_dom"/>
</dbReference>
<name>A0ABC9EJ53_9POAL</name>
<evidence type="ECO:0000256" key="5">
    <source>
        <dbReference type="ARBA" id="ARBA00023180"/>
    </source>
</evidence>
<dbReference type="CDD" id="cd08604">
    <property type="entry name" value="GDPD_SHV3_repeat_2"/>
    <property type="match status" value="1"/>
</dbReference>
<dbReference type="EC" id="3.1.4.46" evidence="1"/>
<sequence>MGRSSRACSVLGSALLLLLLSLGSAAAQKGSTWKTLSGKAPAIIAKGGFSGLFPDSSDSAYMFVASVSSPDTALWCDVRLTKDGAGICLPSISMDNCTTIADVFPQGKKTYNVNGVSTTGWFSVDYKSTDLQKVFLKQPVLSRTPAYDGTLPLVPVEVVLGQYKAPSVWLNVQQDGFYNQFNLSMRSYIASTSKKFIIDYISSPEVKFLTSISARVAKNTKLVFRFLDESSIEPSTNQTYGSMLKNLTFVKTFASGILVPKSYVWPVSSDNYLLPYTSVVDDAHKAGLEIYASDFANDFTISYNYSYDPLAEYLSFVDNGAFSVDGVLTDFPITPSEAIGCFSNLNNSKIDHAKPLVISHNGASGDYPDCTDQAYEKAVTDGADVIDCPVQVTKDGVPICMSSIDLMDVTNVATSQFASQATTISDLKAGAGVFSFNLTWDDITKNLKPMISNPMSTYRLLRNPRNKNAGSFMRLSDFLAFAKGKDLSGVMISVEHAAFMAENLGFGVVDAVIKALDDSGYSKQTAQKVMIQSTNSSVLVKFKQETKYNLVYMIEEDVRDAAPSSLADIKKFADAVSVTTTSVLPTSHHYLINQTSNLVQSLKSAGLPVYVYVLMNEFVSQPNDFFADATSQINTYVQLAKVDGVITDFPGTAHRYKLSTCVGKNSPDFMQPVQPGGLLSTIAPAAQPPVAAPMPLLTESDVAEPPLPPVSNTTTASSPSHAALRMKFDVSTLIILLVLCASLLI</sequence>
<feature type="domain" description="GP-PDE" evidence="8">
    <location>
        <begin position="41"/>
        <end position="339"/>
    </location>
</feature>
<dbReference type="EMBL" id="OZ075114">
    <property type="protein sequence ID" value="CAL5057421.1"/>
    <property type="molecule type" value="Genomic_DNA"/>
</dbReference>
<dbReference type="GO" id="GO:0008889">
    <property type="term" value="F:glycerophosphodiester phosphodiesterase activity"/>
    <property type="evidence" value="ECO:0007669"/>
    <property type="project" value="UniProtKB-EC"/>
</dbReference>
<dbReference type="CDD" id="cd08603">
    <property type="entry name" value="GDPD_SHV3_repeat_1"/>
    <property type="match status" value="1"/>
</dbReference>
<evidence type="ECO:0000256" key="2">
    <source>
        <dbReference type="ARBA" id="ARBA00022729"/>
    </source>
</evidence>
<dbReference type="InterPro" id="IPR017946">
    <property type="entry name" value="PLC-like_Pdiesterase_TIM-brl"/>
</dbReference>
<keyword evidence="5" id="KW-0325">Glycoprotein</keyword>
<dbReference type="PANTHER" id="PTHR43620:SF40">
    <property type="entry name" value="GLYCEROPHOSPHODIESTER PHOSPHODIESTERASE"/>
    <property type="match status" value="1"/>
</dbReference>
<feature type="domain" description="GP-PDE" evidence="8">
    <location>
        <begin position="355"/>
        <end position="657"/>
    </location>
</feature>
<protein>
    <recommendedName>
        <fullName evidence="1">glycerophosphodiester phosphodiesterase</fullName>
        <ecNumber evidence="1">3.1.4.46</ecNumber>
    </recommendedName>
</protein>
<dbReference type="PANTHER" id="PTHR43620">
    <property type="entry name" value="GLYCEROPHOSPHORYL DIESTER PHOSPHODIESTERASE"/>
    <property type="match status" value="1"/>
</dbReference>
<evidence type="ECO:0000259" key="8">
    <source>
        <dbReference type="PROSITE" id="PS51704"/>
    </source>
</evidence>
<evidence type="ECO:0000256" key="3">
    <source>
        <dbReference type="ARBA" id="ARBA00022798"/>
    </source>
</evidence>
<keyword evidence="3" id="KW-0319">Glycerol metabolism</keyword>
<dbReference type="Proteomes" id="UP001497457">
    <property type="component" value="Chromosome 4rd"/>
</dbReference>
<dbReference type="PROSITE" id="PS51704">
    <property type="entry name" value="GP_PDE"/>
    <property type="match status" value="2"/>
</dbReference>
<dbReference type="Pfam" id="PF03009">
    <property type="entry name" value="GDPD"/>
    <property type="match status" value="1"/>
</dbReference>
<evidence type="ECO:0000256" key="6">
    <source>
        <dbReference type="ARBA" id="ARBA00047512"/>
    </source>
</evidence>
<feature type="signal peptide" evidence="7">
    <location>
        <begin position="1"/>
        <end position="27"/>
    </location>
</feature>
<evidence type="ECO:0000313" key="10">
    <source>
        <dbReference type="Proteomes" id="UP001497457"/>
    </source>
</evidence>
<dbReference type="AlphaFoldDB" id="A0ABC9EJ53"/>
<feature type="chain" id="PRO_5044793312" description="glycerophosphodiester phosphodiesterase" evidence="7">
    <location>
        <begin position="28"/>
        <end position="745"/>
    </location>
</feature>
<dbReference type="FunFam" id="3.20.20.190:FF:000011">
    <property type="entry name" value="Glycerophosphodiester phosphodiesterase GDPDL3"/>
    <property type="match status" value="1"/>
</dbReference>
<proteinExistence type="predicted"/>
<evidence type="ECO:0000256" key="4">
    <source>
        <dbReference type="ARBA" id="ARBA00022801"/>
    </source>
</evidence>
<keyword evidence="2 7" id="KW-0732">Signal</keyword>
<organism evidence="9 10">
    <name type="scientific">Urochloa decumbens</name>
    <dbReference type="NCBI Taxonomy" id="240449"/>
    <lineage>
        <taxon>Eukaryota</taxon>
        <taxon>Viridiplantae</taxon>
        <taxon>Streptophyta</taxon>
        <taxon>Embryophyta</taxon>
        <taxon>Tracheophyta</taxon>
        <taxon>Spermatophyta</taxon>
        <taxon>Magnoliopsida</taxon>
        <taxon>Liliopsida</taxon>
        <taxon>Poales</taxon>
        <taxon>Poaceae</taxon>
        <taxon>PACMAD clade</taxon>
        <taxon>Panicoideae</taxon>
        <taxon>Panicodae</taxon>
        <taxon>Paniceae</taxon>
        <taxon>Melinidinae</taxon>
        <taxon>Urochloa</taxon>
    </lineage>
</organism>
<comment type="catalytic activity">
    <reaction evidence="6">
        <text>a sn-glycero-3-phosphodiester + H2O = an alcohol + sn-glycerol 3-phosphate + H(+)</text>
        <dbReference type="Rhea" id="RHEA:12969"/>
        <dbReference type="ChEBI" id="CHEBI:15377"/>
        <dbReference type="ChEBI" id="CHEBI:15378"/>
        <dbReference type="ChEBI" id="CHEBI:30879"/>
        <dbReference type="ChEBI" id="CHEBI:57597"/>
        <dbReference type="ChEBI" id="CHEBI:83408"/>
        <dbReference type="EC" id="3.1.4.46"/>
    </reaction>
</comment>
<dbReference type="Gene3D" id="3.20.20.190">
    <property type="entry name" value="Phosphatidylinositol (PI) phosphodiesterase"/>
    <property type="match status" value="2"/>
</dbReference>
<evidence type="ECO:0000256" key="7">
    <source>
        <dbReference type="SAM" id="SignalP"/>
    </source>
</evidence>
<accession>A0ABC9EJ53</accession>
<keyword evidence="10" id="KW-1185">Reference proteome</keyword>
<gene>
    <name evidence="9" type="ORF">URODEC1_LOCUS95636</name>
</gene>
<evidence type="ECO:0000313" key="9">
    <source>
        <dbReference type="EMBL" id="CAL5057421.1"/>
    </source>
</evidence>
<reference evidence="10" key="1">
    <citation type="submission" date="2024-06" db="EMBL/GenBank/DDBJ databases">
        <authorList>
            <person name="Ryan C."/>
        </authorList>
    </citation>
    <scope>NUCLEOTIDE SEQUENCE [LARGE SCALE GENOMIC DNA]</scope>
</reference>
<dbReference type="GO" id="GO:0006071">
    <property type="term" value="P:glycerol metabolic process"/>
    <property type="evidence" value="ECO:0007669"/>
    <property type="project" value="UniProtKB-KW"/>
</dbReference>
<evidence type="ECO:0000256" key="1">
    <source>
        <dbReference type="ARBA" id="ARBA00012247"/>
    </source>
</evidence>
<dbReference type="SUPFAM" id="SSF51695">
    <property type="entry name" value="PLC-like phosphodiesterases"/>
    <property type="match status" value="2"/>
</dbReference>